<gene>
    <name evidence="6" type="ORF">GO606_13925</name>
</gene>
<evidence type="ECO:0000256" key="3">
    <source>
        <dbReference type="ARBA" id="ARBA00023136"/>
    </source>
</evidence>
<accession>A0ABX1PMJ8</accession>
<protein>
    <submittedName>
        <fullName evidence="6">4Fe-4S binding protein</fullName>
    </submittedName>
</protein>
<feature type="transmembrane region" description="Helical" evidence="4">
    <location>
        <begin position="572"/>
        <end position="590"/>
    </location>
</feature>
<comment type="caution">
    <text evidence="6">The sequence shown here is derived from an EMBL/GenBank/DDBJ whole genome shotgun (WGS) entry which is preliminary data.</text>
</comment>
<feature type="transmembrane region" description="Helical" evidence="4">
    <location>
        <begin position="398"/>
        <end position="415"/>
    </location>
</feature>
<dbReference type="InterPro" id="IPR017896">
    <property type="entry name" value="4Fe4S_Fe-S-bd"/>
</dbReference>
<dbReference type="InterPro" id="IPR011399">
    <property type="entry name" value="NosR"/>
</dbReference>
<feature type="domain" description="FMN-binding" evidence="5">
    <location>
        <begin position="63"/>
        <end position="164"/>
    </location>
</feature>
<dbReference type="PANTHER" id="PTHR30224:SF4">
    <property type="entry name" value="ELECTRON TRANSPORT PROTEIN YCCM-RELATED"/>
    <property type="match status" value="1"/>
</dbReference>
<keyword evidence="2" id="KW-1003">Cell membrane</keyword>
<evidence type="ECO:0000313" key="6">
    <source>
        <dbReference type="EMBL" id="NMG25798.1"/>
    </source>
</evidence>
<dbReference type="PANTHER" id="PTHR30224">
    <property type="entry name" value="ELECTRON TRANSPORT PROTEIN"/>
    <property type="match status" value="1"/>
</dbReference>
<feature type="transmembrane region" description="Helical" evidence="4">
    <location>
        <begin position="469"/>
        <end position="489"/>
    </location>
</feature>
<keyword evidence="3 4" id="KW-0472">Membrane</keyword>
<dbReference type="EMBL" id="WTVG01000043">
    <property type="protein sequence ID" value="NMG25798.1"/>
    <property type="molecule type" value="Genomic_DNA"/>
</dbReference>
<dbReference type="Proteomes" id="UP000615989">
    <property type="component" value="Unassembled WGS sequence"/>
</dbReference>
<feature type="transmembrane region" description="Helical" evidence="4">
    <location>
        <begin position="427"/>
        <end position="444"/>
    </location>
</feature>
<proteinExistence type="predicted"/>
<name>A0ABX1PMJ8_9RHOO</name>
<dbReference type="PIRSF" id="PIRSF036354">
    <property type="entry name" value="NosR"/>
    <property type="match status" value="1"/>
</dbReference>
<dbReference type="SMART" id="SM00900">
    <property type="entry name" value="FMN_bind"/>
    <property type="match status" value="1"/>
</dbReference>
<evidence type="ECO:0000313" key="7">
    <source>
        <dbReference type="Proteomes" id="UP000615989"/>
    </source>
</evidence>
<comment type="subcellular location">
    <subcellularLocation>
        <location evidence="1">Cell membrane</location>
    </subcellularLocation>
</comment>
<evidence type="ECO:0000256" key="4">
    <source>
        <dbReference type="SAM" id="Phobius"/>
    </source>
</evidence>
<evidence type="ECO:0000256" key="1">
    <source>
        <dbReference type="ARBA" id="ARBA00004236"/>
    </source>
</evidence>
<organism evidence="6 7">
    <name type="scientific">Aromatoleum anaerobium</name>
    <dbReference type="NCBI Taxonomy" id="182180"/>
    <lineage>
        <taxon>Bacteria</taxon>
        <taxon>Pseudomonadati</taxon>
        <taxon>Pseudomonadota</taxon>
        <taxon>Betaproteobacteria</taxon>
        <taxon>Rhodocyclales</taxon>
        <taxon>Rhodocyclaceae</taxon>
        <taxon>Aromatoleum</taxon>
    </lineage>
</organism>
<feature type="transmembrane region" description="Helical" evidence="4">
    <location>
        <begin position="535"/>
        <end position="552"/>
    </location>
</feature>
<keyword evidence="7" id="KW-1185">Reference proteome</keyword>
<dbReference type="SUPFAM" id="SSF54862">
    <property type="entry name" value="4Fe-4S ferredoxins"/>
    <property type="match status" value="1"/>
</dbReference>
<reference evidence="6" key="1">
    <citation type="submission" date="2019-12" db="EMBL/GenBank/DDBJ databases">
        <title>Comparative genomics gives insights into the taxonomy of the Azoarcus-Aromatoleum group and reveals separate origins of nif in the plant-associated Azoarcus and non-plant-associated Aromatoleum sub-groups.</title>
        <authorList>
            <person name="Lafos M."/>
            <person name="Maluk M."/>
            <person name="Batista M."/>
            <person name="Junghare M."/>
            <person name="Carmona M."/>
            <person name="Faoro H."/>
            <person name="Cruz L.M."/>
            <person name="Battistoni F."/>
            <person name="De Souza E."/>
            <person name="Pedrosa F."/>
            <person name="Chen W.-M."/>
            <person name="Poole P.S."/>
            <person name="Dixon R.A."/>
            <person name="James E.K."/>
        </authorList>
    </citation>
    <scope>NUCLEOTIDE SEQUENCE</scope>
    <source>
        <strain evidence="6">LuFRes1</strain>
    </source>
</reference>
<keyword evidence="4" id="KW-1133">Transmembrane helix</keyword>
<dbReference type="InterPro" id="IPR052378">
    <property type="entry name" value="NosR_regulator"/>
</dbReference>
<sequence length="688" mass="74813">MAATTSFAGELTRADLERRFAPPLRVGDKAGDVPVWPIGSELAPDDGPVGWAFESIDLAPIPGFEGTPINLLIALDARGNFMSVEVLRQHEPVFLGGLGESPLHEFVRQYANRNLSQSITVSTVYGASSAAEGAGNRVVLDGITKATASVRIVNQTVLTAAVAVARARLGFAAPSIAGPPARAREDRYEQRSFNDLLDTGAIATLRLANRDAEALFADSDAAGLDPAALAAPDETFVEFYVAWLNPPGIGRAILGDAGFAELQRALEPGQQAWWVATAGRTSFLDEHFVRGTAPARLTLRQGGVPFELRDADLDPRTPPGAPPLNAALVLKAAPLAGVDPGSVQDFGLTLARARGAILPEITHRGVQVNYRAPESYFERPPAPPPDWLIAWQDRRTDLTVIGAALALLAAVLARPRWISLSPRRLKLFRFGFLAFTLGYLGWHAQGQLSIVQLTGAVKMLYAGQSLASYLYDPVSLLLIAFTLASFLAWGRGAFCGWLCPFGALQEFAAHLGRLCRLPQRRLPRRLAQWLDRGRYALLLALVGAAAFAPRVAGKLVEVEPFKTAITVGFDRTWPFVAYAGVLLALGTVYYKFFCRYLCPLGAAMVLGGKLRLLRWLPRRSECGKPCQRCRHRCAYDAIDRNGAIRYDDCFQCLDCVGIYHDPERCAPVMLLRRKARHATTTVLSGRPR</sequence>
<evidence type="ECO:0000256" key="2">
    <source>
        <dbReference type="ARBA" id="ARBA00022475"/>
    </source>
</evidence>
<dbReference type="InterPro" id="IPR007329">
    <property type="entry name" value="FMN-bd"/>
</dbReference>
<keyword evidence="4" id="KW-0812">Transmembrane</keyword>
<evidence type="ECO:0000259" key="5">
    <source>
        <dbReference type="SMART" id="SM00900"/>
    </source>
</evidence>
<dbReference type="Pfam" id="PF12801">
    <property type="entry name" value="Fer4_5"/>
    <property type="match status" value="2"/>
</dbReference>